<reference evidence="1" key="2">
    <citation type="submission" date="2020-05" db="UniProtKB">
        <authorList>
            <consortium name="EnsemblMetazoa"/>
        </authorList>
    </citation>
    <scope>IDENTIFICATION</scope>
    <source>
        <strain evidence="1">A-37</strain>
    </source>
</reference>
<dbReference type="Proteomes" id="UP000075883">
    <property type="component" value="Unassembled WGS sequence"/>
</dbReference>
<sequence length="106" mass="11562">MRRCRSRLLCRLRFSTVSSSSASDWPHVSYRPPSPPRFECPSRIRLLALDERLLLLPLPPTDRFRDAEPLEVLQAGGGEDAALAPPLLVGSGVFAPDIVVELAGVG</sequence>
<dbReference type="AlphaFoldDB" id="A0A182M981"/>
<dbReference type="VEuPathDB" id="VectorBase:ACUA012591"/>
<dbReference type="EnsemblMetazoa" id="ACUA012591-RA">
    <property type="protein sequence ID" value="ACUA012591-PA"/>
    <property type="gene ID" value="ACUA012591"/>
</dbReference>
<accession>A0A182M981</accession>
<organism evidence="1 2">
    <name type="scientific">Anopheles culicifacies</name>
    <dbReference type="NCBI Taxonomy" id="139723"/>
    <lineage>
        <taxon>Eukaryota</taxon>
        <taxon>Metazoa</taxon>
        <taxon>Ecdysozoa</taxon>
        <taxon>Arthropoda</taxon>
        <taxon>Hexapoda</taxon>
        <taxon>Insecta</taxon>
        <taxon>Pterygota</taxon>
        <taxon>Neoptera</taxon>
        <taxon>Endopterygota</taxon>
        <taxon>Diptera</taxon>
        <taxon>Nematocera</taxon>
        <taxon>Culicoidea</taxon>
        <taxon>Culicidae</taxon>
        <taxon>Anophelinae</taxon>
        <taxon>Anopheles</taxon>
        <taxon>culicifacies species complex</taxon>
    </lineage>
</organism>
<evidence type="ECO:0000313" key="1">
    <source>
        <dbReference type="EnsemblMetazoa" id="ACUA012591-PA"/>
    </source>
</evidence>
<proteinExistence type="predicted"/>
<name>A0A182M981_9DIPT</name>
<evidence type="ECO:0000313" key="2">
    <source>
        <dbReference type="Proteomes" id="UP000075883"/>
    </source>
</evidence>
<keyword evidence="2" id="KW-1185">Reference proteome</keyword>
<protein>
    <submittedName>
        <fullName evidence="1">Uncharacterized protein</fullName>
    </submittedName>
</protein>
<reference evidence="2" key="1">
    <citation type="submission" date="2013-09" db="EMBL/GenBank/DDBJ databases">
        <title>The Genome Sequence of Anopheles culicifacies species A.</title>
        <authorList>
            <consortium name="The Broad Institute Genomics Platform"/>
            <person name="Neafsey D.E."/>
            <person name="Besansky N."/>
            <person name="Howell P."/>
            <person name="Walton C."/>
            <person name="Young S.K."/>
            <person name="Zeng Q."/>
            <person name="Gargeya S."/>
            <person name="Fitzgerald M."/>
            <person name="Haas B."/>
            <person name="Abouelleil A."/>
            <person name="Allen A.W."/>
            <person name="Alvarado L."/>
            <person name="Arachchi H.M."/>
            <person name="Berlin A.M."/>
            <person name="Chapman S.B."/>
            <person name="Gainer-Dewar J."/>
            <person name="Goldberg J."/>
            <person name="Griggs A."/>
            <person name="Gujja S."/>
            <person name="Hansen M."/>
            <person name="Howarth C."/>
            <person name="Imamovic A."/>
            <person name="Ireland A."/>
            <person name="Larimer J."/>
            <person name="McCowan C."/>
            <person name="Murphy C."/>
            <person name="Pearson M."/>
            <person name="Poon T.W."/>
            <person name="Priest M."/>
            <person name="Roberts A."/>
            <person name="Saif S."/>
            <person name="Shea T."/>
            <person name="Sisk P."/>
            <person name="Sykes S."/>
            <person name="Wortman J."/>
            <person name="Nusbaum C."/>
            <person name="Birren B."/>
        </authorList>
    </citation>
    <scope>NUCLEOTIDE SEQUENCE [LARGE SCALE GENOMIC DNA]</scope>
    <source>
        <strain evidence="2">A-37</strain>
    </source>
</reference>
<dbReference type="EMBL" id="AXCM01007630">
    <property type="status" value="NOT_ANNOTATED_CDS"/>
    <property type="molecule type" value="Genomic_DNA"/>
</dbReference>